<accession>A0A0L0W7W6</accession>
<sequence length="129" mass="15275">MEFLRERISYLRGLAEGLEIEESSREGKLLLHIIDTLDDFADAIIENNENQEDLEDYVECIDEDLTDLEDEIYVDLDDEFEDYDYEDDDDIEYVDVECPHCSETIYLDRELLDDETICPNCKENMIKDI</sequence>
<dbReference type="Proteomes" id="UP000037267">
    <property type="component" value="Unassembled WGS sequence"/>
</dbReference>
<dbReference type="EMBL" id="LGSS01000017">
    <property type="protein sequence ID" value="KNF07390.1"/>
    <property type="molecule type" value="Genomic_DNA"/>
</dbReference>
<reference evidence="2" key="1">
    <citation type="submission" date="2015-07" db="EMBL/GenBank/DDBJ databases">
        <title>Draft genome sequence of the purine-degrading Gottschalkia purinilyticum DSM 1384 (formerly Clostridium purinilyticum).</title>
        <authorList>
            <person name="Poehlein A."/>
            <person name="Schiel-Bengelsdorf B."/>
            <person name="Bengelsdorf F.R."/>
            <person name="Daniel R."/>
            <person name="Duerre P."/>
        </authorList>
    </citation>
    <scope>NUCLEOTIDE SEQUENCE [LARGE SCALE GENOMIC DNA]</scope>
    <source>
        <strain evidence="2">DSM 1384</strain>
    </source>
</reference>
<evidence type="ECO:0000313" key="2">
    <source>
        <dbReference type="Proteomes" id="UP000037267"/>
    </source>
</evidence>
<dbReference type="InterPro" id="IPR054688">
    <property type="entry name" value="CD1247_N"/>
</dbReference>
<proteinExistence type="predicted"/>
<dbReference type="RefSeq" id="WP_050356234.1">
    <property type="nucleotide sequence ID" value="NZ_LGSS01000017.1"/>
</dbReference>
<dbReference type="NCBIfam" id="NF045650">
    <property type="entry name" value="CD1247_Nterm"/>
    <property type="match status" value="1"/>
</dbReference>
<dbReference type="AlphaFoldDB" id="A0A0L0W7W6"/>
<evidence type="ECO:0000313" key="1">
    <source>
        <dbReference type="EMBL" id="KNF07390.1"/>
    </source>
</evidence>
<name>A0A0L0W7W6_GOTPU</name>
<comment type="caution">
    <text evidence="1">The sequence shown here is derived from an EMBL/GenBank/DDBJ whole genome shotgun (WGS) entry which is preliminary data.</text>
</comment>
<keyword evidence="2" id="KW-1185">Reference proteome</keyword>
<dbReference type="OrthoDB" id="2381377at2"/>
<dbReference type="STRING" id="1503.CLPU_17c00150"/>
<gene>
    <name evidence="1" type="ORF">CLPU_17c00150</name>
</gene>
<protein>
    <submittedName>
        <fullName evidence="1">Uncharacterized protein</fullName>
    </submittedName>
</protein>
<organism evidence="1 2">
    <name type="scientific">Gottschalkia purinilytica</name>
    <name type="common">Clostridium purinilyticum</name>
    <dbReference type="NCBI Taxonomy" id="1503"/>
    <lineage>
        <taxon>Bacteria</taxon>
        <taxon>Bacillati</taxon>
        <taxon>Bacillota</taxon>
        <taxon>Tissierellia</taxon>
        <taxon>Tissierellales</taxon>
        <taxon>Gottschalkiaceae</taxon>
        <taxon>Gottschalkia</taxon>
    </lineage>
</organism>